<dbReference type="Proteomes" id="UP000006753">
    <property type="component" value="Unassembled WGS sequence"/>
</dbReference>
<dbReference type="EMBL" id="JH921438">
    <property type="protein sequence ID" value="EKD16629.1"/>
    <property type="molecule type" value="Genomic_DNA"/>
</dbReference>
<dbReference type="PANTHER" id="PTHR12903">
    <property type="entry name" value="MITOCHONDRIAL RIBOSOMAL PROTEIN L24"/>
    <property type="match status" value="1"/>
</dbReference>
<gene>
    <name evidence="6" type="ORF">MBM_05098</name>
</gene>
<keyword evidence="3" id="KW-0687">Ribonucleoprotein</keyword>
<dbReference type="GO" id="GO:0003735">
    <property type="term" value="F:structural constituent of ribosome"/>
    <property type="evidence" value="ECO:0007669"/>
    <property type="project" value="InterPro"/>
</dbReference>
<dbReference type="InterPro" id="IPR014722">
    <property type="entry name" value="Rib_uL2_dom2"/>
</dbReference>
<dbReference type="InParanoid" id="K1XVB7"/>
<evidence type="ECO:0000313" key="7">
    <source>
        <dbReference type="Proteomes" id="UP000006753"/>
    </source>
</evidence>
<evidence type="ECO:0000256" key="4">
    <source>
        <dbReference type="SAM" id="MobiDB-lite"/>
    </source>
</evidence>
<accession>K1XVB7</accession>
<keyword evidence="2" id="KW-0689">Ribosomal protein</keyword>
<dbReference type="KEGG" id="mbe:MBM_05098"/>
<comment type="similarity">
    <text evidence="1">Belongs to the universal ribosomal protein uL24 family.</text>
</comment>
<dbReference type="GO" id="GO:0005840">
    <property type="term" value="C:ribosome"/>
    <property type="evidence" value="ECO:0007669"/>
    <property type="project" value="UniProtKB-KW"/>
</dbReference>
<dbReference type="InterPro" id="IPR008991">
    <property type="entry name" value="Translation_prot_SH3-like_sf"/>
</dbReference>
<dbReference type="GO" id="GO:1990904">
    <property type="term" value="C:ribonucleoprotein complex"/>
    <property type="evidence" value="ECO:0007669"/>
    <property type="project" value="UniProtKB-KW"/>
</dbReference>
<dbReference type="FunCoup" id="K1XVB7">
    <property type="interactions" value="129"/>
</dbReference>
<feature type="region of interest" description="Disordered" evidence="4">
    <location>
        <begin position="310"/>
        <end position="331"/>
    </location>
</feature>
<dbReference type="GO" id="GO:0006412">
    <property type="term" value="P:translation"/>
    <property type="evidence" value="ECO:0007669"/>
    <property type="project" value="InterPro"/>
</dbReference>
<dbReference type="Pfam" id="PF22682">
    <property type="entry name" value="Ribosomal_uL24m-like"/>
    <property type="match status" value="1"/>
</dbReference>
<feature type="domain" description="KOW" evidence="5">
    <location>
        <begin position="109"/>
        <end position="136"/>
    </location>
</feature>
<dbReference type="OMA" id="TRHDPEY"/>
<dbReference type="GeneID" id="18761033"/>
<feature type="compositionally biased region" description="Basic residues" evidence="4">
    <location>
        <begin position="317"/>
        <end position="326"/>
    </location>
</feature>
<evidence type="ECO:0000259" key="5">
    <source>
        <dbReference type="SMART" id="SM00739"/>
    </source>
</evidence>
<dbReference type="InterPro" id="IPR005824">
    <property type="entry name" value="KOW"/>
</dbReference>
<dbReference type="OrthoDB" id="359154at2759"/>
<sequence>MQKVFKHTIMAEKQAARRLAKKKDKFKRDAWRTNREQNQVHRKDEIKTLKAARISRREDYELGPLAPRRDVGDMKDSYGTVDMQRMQGRTLYGKEKWDILNFWGGKRLNLAKQDRVVLLEGRDKGKIGKVTEIDMKRAECTVEGLNMMDISVPSYMIPEEAPDKRLIRSIEQPISLKSVRLVHPLPDPETGVVRDVIVKKLVSKYCSIPNQKKGYWIRIIPGLNIKVPFPKTAPKEHVDCEVDTLPQDVDAKTFVPSLLTPPMPGSVIDELRNKYSVFRTRHEPEYIARKEREEEEKEARKKLVKKMRTPLNEANRKARKERKKLGKGTLTPEMLEKIGQVIASKRNLALEGAGMEKVDATPMAA</sequence>
<dbReference type="Gene3D" id="2.30.30.30">
    <property type="match status" value="1"/>
</dbReference>
<dbReference type="STRING" id="1072389.K1XVB7"/>
<name>K1XVB7_MARBU</name>
<dbReference type="eggNOG" id="ENOG502QUDZ">
    <property type="taxonomic scope" value="Eukaryota"/>
</dbReference>
<dbReference type="InterPro" id="IPR003256">
    <property type="entry name" value="Ribosomal_uL24"/>
</dbReference>
<dbReference type="HOGENOM" id="CLU_041333_0_0_1"/>
<dbReference type="InterPro" id="IPR041988">
    <property type="entry name" value="Ribosomal_uL24_KOW"/>
</dbReference>
<evidence type="ECO:0000256" key="2">
    <source>
        <dbReference type="ARBA" id="ARBA00022980"/>
    </source>
</evidence>
<evidence type="ECO:0000256" key="1">
    <source>
        <dbReference type="ARBA" id="ARBA00010618"/>
    </source>
</evidence>
<dbReference type="SMART" id="SM00739">
    <property type="entry name" value="KOW"/>
    <property type="match status" value="1"/>
</dbReference>
<evidence type="ECO:0000313" key="6">
    <source>
        <dbReference type="EMBL" id="EKD16629.1"/>
    </source>
</evidence>
<reference evidence="6 7" key="1">
    <citation type="journal article" date="2012" name="BMC Genomics">
        <title>Sequencing the genome of Marssonina brunnea reveals fungus-poplar co-evolution.</title>
        <authorList>
            <person name="Zhu S."/>
            <person name="Cao Y.-Z."/>
            <person name="Jiang C."/>
            <person name="Tan B.-Y."/>
            <person name="Wang Z."/>
            <person name="Feng S."/>
            <person name="Zhang L."/>
            <person name="Su X.-H."/>
            <person name="Brejova B."/>
            <person name="Vinar T."/>
            <person name="Xu M."/>
            <person name="Wang M.-X."/>
            <person name="Zhang S.-G."/>
            <person name="Huang M.-R."/>
            <person name="Wu R."/>
            <person name="Zhou Y."/>
        </authorList>
    </citation>
    <scope>NUCLEOTIDE SEQUENCE [LARGE SCALE GENOMIC DNA]</scope>
    <source>
        <strain evidence="6 7">MB_m1</strain>
    </source>
</reference>
<evidence type="ECO:0000256" key="3">
    <source>
        <dbReference type="ARBA" id="ARBA00023274"/>
    </source>
</evidence>
<protein>
    <submittedName>
        <fullName evidence="6">KOW domain-containing protein domain-containing protein</fullName>
    </submittedName>
</protein>
<keyword evidence="7" id="KW-1185">Reference proteome</keyword>
<dbReference type="GO" id="GO:0003723">
    <property type="term" value="F:RNA binding"/>
    <property type="evidence" value="ECO:0007669"/>
    <property type="project" value="InterPro"/>
</dbReference>
<dbReference type="SUPFAM" id="SSF50104">
    <property type="entry name" value="Translation proteins SH3-like domain"/>
    <property type="match status" value="1"/>
</dbReference>
<organism evidence="6 7">
    <name type="scientific">Marssonina brunnea f. sp. multigermtubi (strain MB_m1)</name>
    <name type="common">Marssonina leaf spot fungus</name>
    <dbReference type="NCBI Taxonomy" id="1072389"/>
    <lineage>
        <taxon>Eukaryota</taxon>
        <taxon>Fungi</taxon>
        <taxon>Dikarya</taxon>
        <taxon>Ascomycota</taxon>
        <taxon>Pezizomycotina</taxon>
        <taxon>Leotiomycetes</taxon>
        <taxon>Helotiales</taxon>
        <taxon>Drepanopezizaceae</taxon>
        <taxon>Drepanopeziza</taxon>
    </lineage>
</organism>
<dbReference type="AlphaFoldDB" id="K1XVB7"/>
<dbReference type="CDD" id="cd06089">
    <property type="entry name" value="KOW_RPL26"/>
    <property type="match status" value="1"/>
</dbReference>
<proteinExistence type="inferred from homology"/>